<dbReference type="RefSeq" id="WP_179269445.1">
    <property type="nucleotide sequence ID" value="NZ_CP058579.1"/>
</dbReference>
<accession>A0A7D5QCV9</accession>
<reference evidence="1 2" key="1">
    <citation type="submission" date="2020-06" db="EMBL/GenBank/DDBJ databases">
        <title>NJ-3-1, isolated from saline soil.</title>
        <authorList>
            <person name="Cui H.L."/>
            <person name="Shi X."/>
        </authorList>
    </citation>
    <scope>NUCLEOTIDE SEQUENCE [LARGE SCALE GENOMIC DNA]</scope>
    <source>
        <strain evidence="1 2">NJ-3-1</strain>
    </source>
</reference>
<evidence type="ECO:0000313" key="2">
    <source>
        <dbReference type="Proteomes" id="UP000509626"/>
    </source>
</evidence>
<dbReference type="GeneID" id="56038680"/>
<dbReference type="AlphaFoldDB" id="A0A7D5QCV9"/>
<dbReference type="KEGG" id="halu:HUG12_14435"/>
<name>A0A7D5QCV9_9EURY</name>
<gene>
    <name evidence="1" type="ORF">HUG12_14435</name>
</gene>
<proteinExistence type="predicted"/>
<keyword evidence="2" id="KW-1185">Reference proteome</keyword>
<organism evidence="1 2">
    <name type="scientific">Halorarum salinum</name>
    <dbReference type="NCBI Taxonomy" id="2743089"/>
    <lineage>
        <taxon>Archaea</taxon>
        <taxon>Methanobacteriati</taxon>
        <taxon>Methanobacteriota</taxon>
        <taxon>Stenosarchaea group</taxon>
        <taxon>Halobacteria</taxon>
        <taxon>Halobacteriales</taxon>
        <taxon>Haloferacaceae</taxon>
        <taxon>Halorarum</taxon>
    </lineage>
</organism>
<dbReference type="EMBL" id="CP058579">
    <property type="protein sequence ID" value="QLG62860.1"/>
    <property type="molecule type" value="Genomic_DNA"/>
</dbReference>
<protein>
    <submittedName>
        <fullName evidence="1">Uncharacterized protein</fullName>
    </submittedName>
</protein>
<evidence type="ECO:0000313" key="1">
    <source>
        <dbReference type="EMBL" id="QLG62860.1"/>
    </source>
</evidence>
<sequence length="48" mass="5524">MSTSSAFKQVGDHTLQHLYQRLTPEWDCIDCPERHENPEDFEDVGCSA</sequence>
<dbReference type="Proteomes" id="UP000509626">
    <property type="component" value="Chromosome"/>
</dbReference>